<protein>
    <submittedName>
        <fullName evidence="1">Uncharacterized protein</fullName>
    </submittedName>
</protein>
<dbReference type="EMBL" id="CAJZBQ010000044">
    <property type="protein sequence ID" value="CAG9327928.1"/>
    <property type="molecule type" value="Genomic_DNA"/>
</dbReference>
<dbReference type="Proteomes" id="UP001162131">
    <property type="component" value="Unassembled WGS sequence"/>
</dbReference>
<organism evidence="1 2">
    <name type="scientific">Blepharisma stoltei</name>
    <dbReference type="NCBI Taxonomy" id="1481888"/>
    <lineage>
        <taxon>Eukaryota</taxon>
        <taxon>Sar</taxon>
        <taxon>Alveolata</taxon>
        <taxon>Ciliophora</taxon>
        <taxon>Postciliodesmatophora</taxon>
        <taxon>Heterotrichea</taxon>
        <taxon>Heterotrichida</taxon>
        <taxon>Blepharismidae</taxon>
        <taxon>Blepharisma</taxon>
    </lineage>
</organism>
<comment type="caution">
    <text evidence="1">The sequence shown here is derived from an EMBL/GenBank/DDBJ whole genome shotgun (WGS) entry which is preliminary data.</text>
</comment>
<sequence length="67" mass="7783">MRICCSDFEKFAKLILTEFFVPALKNTISLFSETSALSLLFNSKSERLKLQKIDKHRFNLKIKTDGQ</sequence>
<evidence type="ECO:0000313" key="2">
    <source>
        <dbReference type="Proteomes" id="UP001162131"/>
    </source>
</evidence>
<dbReference type="AlphaFoldDB" id="A0AAU9JL03"/>
<keyword evidence="2" id="KW-1185">Reference proteome</keyword>
<proteinExistence type="predicted"/>
<accession>A0AAU9JL03</accession>
<evidence type="ECO:0000313" key="1">
    <source>
        <dbReference type="EMBL" id="CAG9327928.1"/>
    </source>
</evidence>
<reference evidence="1" key="1">
    <citation type="submission" date="2021-09" db="EMBL/GenBank/DDBJ databases">
        <authorList>
            <consortium name="AG Swart"/>
            <person name="Singh M."/>
            <person name="Singh A."/>
            <person name="Seah K."/>
            <person name="Emmerich C."/>
        </authorList>
    </citation>
    <scope>NUCLEOTIDE SEQUENCE</scope>
    <source>
        <strain evidence="1">ATCC30299</strain>
    </source>
</reference>
<name>A0AAU9JL03_9CILI</name>
<gene>
    <name evidence="1" type="ORF">BSTOLATCC_MIC44548</name>
</gene>